<dbReference type="InterPro" id="IPR053195">
    <property type="entry name" value="Bax-like"/>
</dbReference>
<reference evidence="2 3" key="1">
    <citation type="journal article" date="2010" name="Stand. Genomic Sci.">
        <title>Complete genome sequence of Ilyobacter polytropus type strain (CuHbu1).</title>
        <authorList>
            <person name="Sikorski J."/>
            <person name="Chertkov O."/>
            <person name="Lapidus A."/>
            <person name="Nolan M."/>
            <person name="Lucas S."/>
            <person name="Del Rio T.G."/>
            <person name="Tice H."/>
            <person name="Cheng J.F."/>
            <person name="Tapia R."/>
            <person name="Han C."/>
            <person name="Goodwin L."/>
            <person name="Pitluck S."/>
            <person name="Liolios K."/>
            <person name="Ivanova N."/>
            <person name="Mavromatis K."/>
            <person name="Mikhailova N."/>
            <person name="Pati A."/>
            <person name="Chen A."/>
            <person name="Palaniappan K."/>
            <person name="Land M."/>
            <person name="Hauser L."/>
            <person name="Chang Y.J."/>
            <person name="Jeffries C.D."/>
            <person name="Brambilla E."/>
            <person name="Yasawong M."/>
            <person name="Rohde M."/>
            <person name="Pukall R."/>
            <person name="Spring S."/>
            <person name="Goker M."/>
            <person name="Woyke T."/>
            <person name="Bristow J."/>
            <person name="Eisen J.A."/>
            <person name="Markowitz V."/>
            <person name="Hugenholtz P."/>
            <person name="Kyrpides N.C."/>
            <person name="Klenk H.P."/>
        </authorList>
    </citation>
    <scope>NUCLEOTIDE SEQUENCE [LARGE SCALE GENOMIC DNA]</scope>
    <source>
        <strain evidence="3">ATCC 51220 / DSM 2926 / LMG 16218 / CuHBu1</strain>
    </source>
</reference>
<proteinExistence type="predicted"/>
<dbReference type="OrthoDB" id="9788155at2"/>
<feature type="domain" description="Mannosyl-glycoprotein endo-beta-N-acetylglucosamidase-like" evidence="1">
    <location>
        <begin position="131"/>
        <end position="261"/>
    </location>
</feature>
<dbReference type="PANTHER" id="PTHR40572:SF1">
    <property type="entry name" value="PROTEIN BAX"/>
    <property type="match status" value="1"/>
</dbReference>
<dbReference type="InterPro" id="IPR002901">
    <property type="entry name" value="MGlyc_endo_b_GlcNAc-like_dom"/>
</dbReference>
<dbReference type="STRING" id="572544.Ilyop_0613"/>
<evidence type="ECO:0000259" key="1">
    <source>
        <dbReference type="SMART" id="SM00047"/>
    </source>
</evidence>
<evidence type="ECO:0000313" key="2">
    <source>
        <dbReference type="EMBL" id="ADO82401.1"/>
    </source>
</evidence>
<dbReference type="RefSeq" id="WP_013387071.1">
    <property type="nucleotide sequence ID" value="NC_014632.1"/>
</dbReference>
<dbReference type="Gene3D" id="1.10.530.10">
    <property type="match status" value="1"/>
</dbReference>
<dbReference type="GO" id="GO:0004040">
    <property type="term" value="F:amidase activity"/>
    <property type="evidence" value="ECO:0007669"/>
    <property type="project" value="InterPro"/>
</dbReference>
<accession>E3H6N2</accession>
<evidence type="ECO:0000313" key="3">
    <source>
        <dbReference type="Proteomes" id="UP000006875"/>
    </source>
</evidence>
<dbReference type="Proteomes" id="UP000006875">
    <property type="component" value="Chromosome"/>
</dbReference>
<dbReference type="PANTHER" id="PTHR40572">
    <property type="entry name" value="PROTEIN BAX"/>
    <property type="match status" value="1"/>
</dbReference>
<dbReference type="Pfam" id="PF01832">
    <property type="entry name" value="Glucosaminidase"/>
    <property type="match status" value="1"/>
</dbReference>
<dbReference type="EMBL" id="CP002281">
    <property type="protein sequence ID" value="ADO82401.1"/>
    <property type="molecule type" value="Genomic_DNA"/>
</dbReference>
<dbReference type="HOGENOM" id="CLU_061344_2_0_0"/>
<dbReference type="eggNOG" id="COG2992">
    <property type="taxonomic scope" value="Bacteria"/>
</dbReference>
<gene>
    <name evidence="2" type="ordered locus">Ilyop_0613</name>
</gene>
<dbReference type="KEGG" id="ipo:Ilyop_0613"/>
<dbReference type="CAZy" id="GH73">
    <property type="family name" value="Glycoside Hydrolase Family 73"/>
</dbReference>
<dbReference type="AlphaFoldDB" id="E3H6N2"/>
<dbReference type="SMART" id="SM00047">
    <property type="entry name" value="LYZ2"/>
    <property type="match status" value="1"/>
</dbReference>
<protein>
    <submittedName>
        <fullName evidence="2">Mannosyl-glycoprotein endo-beta-N-acetylglucosamidase</fullName>
    </submittedName>
</protein>
<keyword evidence="3" id="KW-1185">Reference proteome</keyword>
<sequence length="278" mass="32247">MKELKWSLFFLYLFLQVVTVSSGNYMRNISDKKPDVVAVNTREKTSSNYKIIYVDSPEDLKTKEKSNKYVYAVRKIDLNSYPVKEKKELFVNLMMPAIEISRNQILENKSLVKKIIKRGSIKNKEKDKLERLFDNYGIEDKDTKQLLEKMIVPPTSLILSQAALESGWGTSRFFREGNNVFGIWSYDSSDERMKAGETRENGFTAHLKKFSNLKEAVDAYILLISTGSAYESLRKGINRGENSEKLAKYLVKYSELGYSYTERIEKVIRVNDLEKYDI</sequence>
<name>E3H6N2_ILYPC</name>
<organism evidence="2 3">
    <name type="scientific">Ilyobacter polytropus (strain ATCC 51220 / DSM 2926 / LMG 16218 / CuHBu1)</name>
    <dbReference type="NCBI Taxonomy" id="572544"/>
    <lineage>
        <taxon>Bacteria</taxon>
        <taxon>Fusobacteriati</taxon>
        <taxon>Fusobacteriota</taxon>
        <taxon>Fusobacteriia</taxon>
        <taxon>Fusobacteriales</taxon>
        <taxon>Fusobacteriaceae</taxon>
        <taxon>Ilyobacter</taxon>
    </lineage>
</organism>